<sequence>MNKLVRIAAGTLTATVVAAGGALAATGSPASAADSGGVRYSANTVTYGQTLKVSGTSPVSSGKVYLYAKPYHGSWGKVASKTTPASFAFSVKPAKYTQYYVRVVPTSGDPLRTSAHPISVHRKLTRPAVHPKAKTITGKVSPAYKKRLVTIQKRSCTNCAWKKAKVVRTNKWSTWTLRIPVKRMQYRAVVAASNGFKKTGGPVTQVVVRYGRAVR</sequence>
<evidence type="ECO:0008006" key="4">
    <source>
        <dbReference type="Google" id="ProtNLM"/>
    </source>
</evidence>
<protein>
    <recommendedName>
        <fullName evidence="4">Fibronectin type III domain-containing protein</fullName>
    </recommendedName>
</protein>
<accession>A0ABV3T1T0</accession>
<keyword evidence="1" id="KW-0732">Signal</keyword>
<dbReference type="RefSeq" id="WP_367995117.1">
    <property type="nucleotide sequence ID" value="NZ_JBFPJR010000034.1"/>
</dbReference>
<evidence type="ECO:0000313" key="2">
    <source>
        <dbReference type="EMBL" id="MEX0429151.1"/>
    </source>
</evidence>
<proteinExistence type="predicted"/>
<reference evidence="2 3" key="1">
    <citation type="submission" date="2024-07" db="EMBL/GenBank/DDBJ databases">
        <authorList>
            <person name="Lee S."/>
            <person name="Kang M."/>
        </authorList>
    </citation>
    <scope>NUCLEOTIDE SEQUENCE [LARGE SCALE GENOMIC DNA]</scope>
    <source>
        <strain evidence="2 3">DS6</strain>
    </source>
</reference>
<comment type="caution">
    <text evidence="2">The sequence shown here is derived from an EMBL/GenBank/DDBJ whole genome shotgun (WGS) entry which is preliminary data.</text>
</comment>
<dbReference type="Proteomes" id="UP001556631">
    <property type="component" value="Unassembled WGS sequence"/>
</dbReference>
<feature type="signal peptide" evidence="1">
    <location>
        <begin position="1"/>
        <end position="24"/>
    </location>
</feature>
<feature type="chain" id="PRO_5045571704" description="Fibronectin type III domain-containing protein" evidence="1">
    <location>
        <begin position="25"/>
        <end position="215"/>
    </location>
</feature>
<dbReference type="EMBL" id="JBFPJR010000034">
    <property type="protein sequence ID" value="MEX0429151.1"/>
    <property type="molecule type" value="Genomic_DNA"/>
</dbReference>
<evidence type="ECO:0000256" key="1">
    <source>
        <dbReference type="SAM" id="SignalP"/>
    </source>
</evidence>
<gene>
    <name evidence="2" type="ORF">AB3X52_16125</name>
</gene>
<keyword evidence="3" id="KW-1185">Reference proteome</keyword>
<name>A0ABV3T1T0_9ACTN</name>
<organism evidence="2 3">
    <name type="scientific">Nocardioides eburneus</name>
    <dbReference type="NCBI Taxonomy" id="3231482"/>
    <lineage>
        <taxon>Bacteria</taxon>
        <taxon>Bacillati</taxon>
        <taxon>Actinomycetota</taxon>
        <taxon>Actinomycetes</taxon>
        <taxon>Propionibacteriales</taxon>
        <taxon>Nocardioidaceae</taxon>
        <taxon>Nocardioides</taxon>
    </lineage>
</organism>
<evidence type="ECO:0000313" key="3">
    <source>
        <dbReference type="Proteomes" id="UP001556631"/>
    </source>
</evidence>